<comment type="subcellular location">
    <subcellularLocation>
        <location evidence="1">Membrane</location>
        <topology evidence="1">Multi-pass membrane protein</topology>
    </subcellularLocation>
</comment>
<evidence type="ECO:0000256" key="1">
    <source>
        <dbReference type="ARBA" id="ARBA00004141"/>
    </source>
</evidence>
<accession>A0A5B7IDM8</accession>
<evidence type="ECO:0000313" key="6">
    <source>
        <dbReference type="EMBL" id="MPC79627.1"/>
    </source>
</evidence>
<dbReference type="GO" id="GO:0016020">
    <property type="term" value="C:membrane"/>
    <property type="evidence" value="ECO:0007669"/>
    <property type="project" value="UniProtKB-SubCell"/>
</dbReference>
<dbReference type="InterPro" id="IPR036259">
    <property type="entry name" value="MFS_trans_sf"/>
</dbReference>
<dbReference type="EMBL" id="VSRR010051635">
    <property type="protein sequence ID" value="MPC79627.1"/>
    <property type="molecule type" value="Genomic_DNA"/>
</dbReference>
<evidence type="ECO:0000256" key="3">
    <source>
        <dbReference type="ARBA" id="ARBA00022989"/>
    </source>
</evidence>
<evidence type="ECO:0000256" key="4">
    <source>
        <dbReference type="ARBA" id="ARBA00023136"/>
    </source>
</evidence>
<keyword evidence="4 5" id="KW-0472">Membrane</keyword>
<evidence type="ECO:0000313" key="7">
    <source>
        <dbReference type="Proteomes" id="UP000324222"/>
    </source>
</evidence>
<evidence type="ECO:0000256" key="2">
    <source>
        <dbReference type="ARBA" id="ARBA00022692"/>
    </source>
</evidence>
<feature type="transmembrane region" description="Helical" evidence="5">
    <location>
        <begin position="171"/>
        <end position="192"/>
    </location>
</feature>
<proteinExistence type="predicted"/>
<dbReference type="AlphaFoldDB" id="A0A5B7IDM8"/>
<name>A0A5B7IDM8_PORTR</name>
<feature type="transmembrane region" description="Helical" evidence="5">
    <location>
        <begin position="129"/>
        <end position="150"/>
    </location>
</feature>
<keyword evidence="2 5" id="KW-0812">Transmembrane</keyword>
<dbReference type="OrthoDB" id="6884957at2759"/>
<gene>
    <name evidence="6" type="primary">SLC22A13</name>
    <name evidence="6" type="ORF">E2C01_074163</name>
</gene>
<organism evidence="6 7">
    <name type="scientific">Portunus trituberculatus</name>
    <name type="common">Swimming crab</name>
    <name type="synonym">Neptunus trituberculatus</name>
    <dbReference type="NCBI Taxonomy" id="210409"/>
    <lineage>
        <taxon>Eukaryota</taxon>
        <taxon>Metazoa</taxon>
        <taxon>Ecdysozoa</taxon>
        <taxon>Arthropoda</taxon>
        <taxon>Crustacea</taxon>
        <taxon>Multicrustacea</taxon>
        <taxon>Malacostraca</taxon>
        <taxon>Eumalacostraca</taxon>
        <taxon>Eucarida</taxon>
        <taxon>Decapoda</taxon>
        <taxon>Pleocyemata</taxon>
        <taxon>Brachyura</taxon>
        <taxon>Eubrachyura</taxon>
        <taxon>Portunoidea</taxon>
        <taxon>Portunidae</taxon>
        <taxon>Portuninae</taxon>
        <taxon>Portunus</taxon>
    </lineage>
</organism>
<feature type="transmembrane region" description="Helical" evidence="5">
    <location>
        <begin position="73"/>
        <end position="92"/>
    </location>
</feature>
<evidence type="ECO:0000256" key="5">
    <source>
        <dbReference type="SAM" id="Phobius"/>
    </source>
</evidence>
<dbReference type="SUPFAM" id="SSF103473">
    <property type="entry name" value="MFS general substrate transporter"/>
    <property type="match status" value="1"/>
</dbReference>
<reference evidence="6 7" key="1">
    <citation type="submission" date="2019-05" db="EMBL/GenBank/DDBJ databases">
        <title>Another draft genome of Portunus trituberculatus and its Hox gene families provides insights of decapod evolution.</title>
        <authorList>
            <person name="Jeong J.-H."/>
            <person name="Song I."/>
            <person name="Kim S."/>
            <person name="Choi T."/>
            <person name="Kim D."/>
            <person name="Ryu S."/>
            <person name="Kim W."/>
        </authorList>
    </citation>
    <scope>NUCLEOTIDE SEQUENCE [LARGE SCALE GENOMIC DNA]</scope>
    <source>
        <tissue evidence="6">Muscle</tissue>
    </source>
</reference>
<protein>
    <submittedName>
        <fullName evidence="6">Solute carrier family 22 member 13</fullName>
    </submittedName>
</protein>
<keyword evidence="7" id="KW-1185">Reference proteome</keyword>
<comment type="caution">
    <text evidence="6">The sequence shown here is derived from an EMBL/GenBank/DDBJ whole genome shotgun (WGS) entry which is preliminary data.</text>
</comment>
<dbReference type="Gene3D" id="1.20.1250.20">
    <property type="entry name" value="MFS general substrate transporter like domains"/>
    <property type="match status" value="1"/>
</dbReference>
<dbReference type="Proteomes" id="UP000324222">
    <property type="component" value="Unassembled WGS sequence"/>
</dbReference>
<keyword evidence="3 5" id="KW-1133">Transmembrane helix</keyword>
<sequence>MHHLLFSCSVYLNVSLPSSPSHRMLLSIVYDGHARNVANLPMDVFKAFTIASATELPADLLLIATLDRWGRRWLAFGTLLFSGFFSILTLAFPGTATTGLKEERAQSGVYRDLIKYANDVSSLPSGDPLAVAMLAIIGRFCVNITYNIGLQYAAELLPTVVRAQGVAGVHIAGYVAALLSPVIVYMVSVVVIH</sequence>
<dbReference type="PANTHER" id="PTHR24064">
    <property type="entry name" value="SOLUTE CARRIER FAMILY 22 MEMBER"/>
    <property type="match status" value="1"/>
</dbReference>